<dbReference type="Proteomes" id="UP000799770">
    <property type="component" value="Unassembled WGS sequence"/>
</dbReference>
<dbReference type="AlphaFoldDB" id="A0A6A5Z002"/>
<gene>
    <name evidence="4" type="ORF">BDV96DRAFT_525147</name>
</gene>
<feature type="compositionally biased region" description="Acidic residues" evidence="2">
    <location>
        <begin position="479"/>
        <end position="494"/>
    </location>
</feature>
<evidence type="ECO:0000313" key="4">
    <source>
        <dbReference type="EMBL" id="KAF2112384.1"/>
    </source>
</evidence>
<dbReference type="PANTHER" id="PTHR12205:SF0">
    <property type="entry name" value="CENTROMERE_KINETOCHORE PROTEIN ZW10 HOMOLOG"/>
    <property type="match status" value="1"/>
</dbReference>
<accession>A0A6A5Z002</accession>
<feature type="compositionally biased region" description="Acidic residues" evidence="2">
    <location>
        <begin position="425"/>
        <end position="443"/>
    </location>
</feature>
<dbReference type="Pfam" id="PF22766">
    <property type="entry name" value="ZW10_C2"/>
    <property type="match status" value="1"/>
</dbReference>
<protein>
    <recommendedName>
        <fullName evidence="3">ZW10 C-terminal helical domain-containing protein</fullName>
    </recommendedName>
</protein>
<evidence type="ECO:0000313" key="5">
    <source>
        <dbReference type="Proteomes" id="UP000799770"/>
    </source>
</evidence>
<keyword evidence="5" id="KW-1185">Reference proteome</keyword>
<organism evidence="4 5">
    <name type="scientific">Lophiotrema nucula</name>
    <dbReference type="NCBI Taxonomy" id="690887"/>
    <lineage>
        <taxon>Eukaryota</taxon>
        <taxon>Fungi</taxon>
        <taxon>Dikarya</taxon>
        <taxon>Ascomycota</taxon>
        <taxon>Pezizomycotina</taxon>
        <taxon>Dothideomycetes</taxon>
        <taxon>Pleosporomycetidae</taxon>
        <taxon>Pleosporales</taxon>
        <taxon>Lophiotremataceae</taxon>
        <taxon>Lophiotrema</taxon>
    </lineage>
</organism>
<dbReference type="GO" id="GO:1990423">
    <property type="term" value="C:RZZ complex"/>
    <property type="evidence" value="ECO:0007669"/>
    <property type="project" value="TreeGrafter"/>
</dbReference>
<feature type="compositionally biased region" description="Acidic residues" evidence="2">
    <location>
        <begin position="1"/>
        <end position="10"/>
    </location>
</feature>
<dbReference type="GO" id="GO:0005737">
    <property type="term" value="C:cytoplasm"/>
    <property type="evidence" value="ECO:0007669"/>
    <property type="project" value="GOC"/>
</dbReference>
<name>A0A6A5Z002_9PLEO</name>
<feature type="region of interest" description="Disordered" evidence="2">
    <location>
        <begin position="413"/>
        <end position="531"/>
    </location>
</feature>
<dbReference type="InterPro" id="IPR046362">
    <property type="entry name" value="Zw10/DSL1_C_sf"/>
</dbReference>
<feature type="domain" description="ZW10 C-terminal helical" evidence="3">
    <location>
        <begin position="696"/>
        <end position="843"/>
    </location>
</feature>
<feature type="coiled-coil region" evidence="1">
    <location>
        <begin position="43"/>
        <end position="95"/>
    </location>
</feature>
<dbReference type="PANTHER" id="PTHR12205">
    <property type="entry name" value="CENTROMERE/KINETOCHORE PROTEIN ZW10"/>
    <property type="match status" value="1"/>
</dbReference>
<proteinExistence type="predicted"/>
<evidence type="ECO:0000256" key="1">
    <source>
        <dbReference type="SAM" id="Coils"/>
    </source>
</evidence>
<keyword evidence="1" id="KW-0175">Coiled coil</keyword>
<dbReference type="Gene3D" id="1.10.357.150">
    <property type="match status" value="1"/>
</dbReference>
<feature type="region of interest" description="Disordered" evidence="2">
    <location>
        <begin position="1"/>
        <end position="35"/>
    </location>
</feature>
<dbReference type="GO" id="GO:0007094">
    <property type="term" value="P:mitotic spindle assembly checkpoint signaling"/>
    <property type="evidence" value="ECO:0007669"/>
    <property type="project" value="TreeGrafter"/>
</dbReference>
<dbReference type="EMBL" id="ML977331">
    <property type="protein sequence ID" value="KAF2112384.1"/>
    <property type="molecule type" value="Genomic_DNA"/>
</dbReference>
<dbReference type="InterPro" id="IPR055148">
    <property type="entry name" value="ZW10_C_2"/>
</dbReference>
<reference evidence="4" key="1">
    <citation type="journal article" date="2020" name="Stud. Mycol.">
        <title>101 Dothideomycetes genomes: a test case for predicting lifestyles and emergence of pathogens.</title>
        <authorList>
            <person name="Haridas S."/>
            <person name="Albert R."/>
            <person name="Binder M."/>
            <person name="Bloem J."/>
            <person name="Labutti K."/>
            <person name="Salamov A."/>
            <person name="Andreopoulos B."/>
            <person name="Baker S."/>
            <person name="Barry K."/>
            <person name="Bills G."/>
            <person name="Bluhm B."/>
            <person name="Cannon C."/>
            <person name="Castanera R."/>
            <person name="Culley D."/>
            <person name="Daum C."/>
            <person name="Ezra D."/>
            <person name="Gonzalez J."/>
            <person name="Henrissat B."/>
            <person name="Kuo A."/>
            <person name="Liang C."/>
            <person name="Lipzen A."/>
            <person name="Lutzoni F."/>
            <person name="Magnuson J."/>
            <person name="Mondo S."/>
            <person name="Nolan M."/>
            <person name="Ohm R."/>
            <person name="Pangilinan J."/>
            <person name="Park H.-J."/>
            <person name="Ramirez L."/>
            <person name="Alfaro M."/>
            <person name="Sun H."/>
            <person name="Tritt A."/>
            <person name="Yoshinaga Y."/>
            <person name="Zwiers L.-H."/>
            <person name="Turgeon B."/>
            <person name="Goodwin S."/>
            <person name="Spatafora J."/>
            <person name="Crous P."/>
            <person name="Grigoriev I."/>
        </authorList>
    </citation>
    <scope>NUCLEOTIDE SEQUENCE</scope>
    <source>
        <strain evidence="4">CBS 627.86</strain>
    </source>
</reference>
<feature type="compositionally biased region" description="Acidic residues" evidence="2">
    <location>
        <begin position="450"/>
        <end position="467"/>
    </location>
</feature>
<dbReference type="GO" id="GO:0006888">
    <property type="term" value="P:endoplasmic reticulum to Golgi vesicle-mediated transport"/>
    <property type="evidence" value="ECO:0007669"/>
    <property type="project" value="TreeGrafter"/>
</dbReference>
<evidence type="ECO:0000259" key="3">
    <source>
        <dbReference type="Pfam" id="PF22766"/>
    </source>
</evidence>
<dbReference type="OrthoDB" id="534815at2759"/>
<feature type="compositionally biased region" description="Basic and acidic residues" evidence="2">
    <location>
        <begin position="468"/>
        <end position="478"/>
    </location>
</feature>
<sequence>MAQEVSDQDLGDAILQSVEHGSFPQSEDVASATVPSTSLPKLLDTIQKAREDTKNEIRKVSKEAGSDVDGWIKQARKLQSDIKRSQETAHEIVQQAEAGKQHTANVQDAASKVSFLYSEISYNESLVRVVEQLKDISTLLESAQDAAVNGHVMHALDRLEDTDGALKQLGAFGNTRVVGVLKNKASQLRNAIAENTAELWNGLLVVDAAEKRITLRDEIVREGPIGVSTVVEAMEKLGKLDGFISRLCREFDNVILAPRLVSIADEAPSSIEIEGDDIRIDGPVSDTSVKATLEDVQAIAEYLSTRLPPSIAVPLSRKLLPILNKRLITNWLLPAVPLSTDGVLPFQETLSLVLGLAEYFDELEWTGQNHLREWVDNSAQIWLSRRKEVAIARVRSILPRRIEDKKTVERVETQMVSKGDAVLDGQEDQDEDWGDAWGEEEENPAAPAPDVEEEDISAWGVEEDEPQEDPKQEKKVVSEDQEEDWGADWGDDEETKPAAAPPAPSKPTEPTRPNGKVSAPQTQKSAREKEITLRETYTVTAIPDSIMEIIIQAVSDVGTLNQPDLSKAMIAPASAGLYAIPGHLLAMYRATAATYYSKDPAANMLIYNDCTRLTDRLRIFLQEQMEHDKTTTLPLQLRPSSRLKLDNDINAIQVFGKRAYGREMESQRTILRDFLDEASGFGGCTTAQYATECDNAVAMTVDRIGEVKRQWQNVLSHSALQQSLGSLVSTAITKFINDVEDLADIPEDESGKLHSYCKSFSSLSSFFQQENEQGEVKDATYVYVKNWFKLQYLGEILDSSLADIKFMWTESDLKFEMTADEVVDLINALFAESEHRRKAINEIRRLSRG</sequence>
<evidence type="ECO:0000256" key="2">
    <source>
        <dbReference type="SAM" id="MobiDB-lite"/>
    </source>
</evidence>